<proteinExistence type="predicted"/>
<dbReference type="InterPro" id="IPR016071">
    <property type="entry name" value="Staphylococal_nuclease_OB-fold"/>
</dbReference>
<accession>A0A1P8U6W3</accession>
<dbReference type="Gene3D" id="2.40.50.90">
    <property type="match status" value="1"/>
</dbReference>
<dbReference type="Pfam" id="PF00565">
    <property type="entry name" value="SNase"/>
    <property type="match status" value="1"/>
</dbReference>
<feature type="chain" id="PRO_5039120088" description="TNase-like domain-containing protein" evidence="1">
    <location>
        <begin position="22"/>
        <end position="254"/>
    </location>
</feature>
<dbReference type="PROSITE" id="PS51257">
    <property type="entry name" value="PROKAR_LIPOPROTEIN"/>
    <property type="match status" value="1"/>
</dbReference>
<evidence type="ECO:0000259" key="2">
    <source>
        <dbReference type="PROSITE" id="PS50830"/>
    </source>
</evidence>
<keyword evidence="1" id="KW-0732">Signal</keyword>
<keyword evidence="4" id="KW-1185">Reference proteome</keyword>
<dbReference type="EMBL" id="CP018762">
    <property type="protein sequence ID" value="APZ33856.1"/>
    <property type="molecule type" value="Genomic_DNA"/>
</dbReference>
<evidence type="ECO:0000313" key="3">
    <source>
        <dbReference type="EMBL" id="APZ33856.1"/>
    </source>
</evidence>
<dbReference type="SMART" id="SM00318">
    <property type="entry name" value="SNc"/>
    <property type="match status" value="1"/>
</dbReference>
<dbReference type="PROSITE" id="PS50830">
    <property type="entry name" value="TNASE_3"/>
    <property type="match status" value="1"/>
</dbReference>
<feature type="signal peptide" evidence="1">
    <location>
        <begin position="1"/>
        <end position="21"/>
    </location>
</feature>
<protein>
    <recommendedName>
        <fullName evidence="2">TNase-like domain-containing protein</fullName>
    </recommendedName>
</protein>
<dbReference type="RefSeq" id="WP_076690172.1">
    <property type="nucleotide sequence ID" value="NZ_CP018762.1"/>
</dbReference>
<dbReference type="SUPFAM" id="SSF50199">
    <property type="entry name" value="Staphylococcal nuclease"/>
    <property type="match status" value="1"/>
</dbReference>
<sequence>MRGIWGLAAVAAAVLVLAGCAAEPTPLATPPASTAAEPAVTIDAVVDGDTIETSAGTVRIIGIDAPERGECGYDEASALVASLLRPGDAVVLQLPDGENDQDQHGRLLRYVDTVDGVDVAAAVLAAGLAVARYDSTEGYPAHPRETAYRAGQLATLTASGDVSTTACAAAAQAAAEAEQARIAAEQQAAQAPAAPAVDEWWRQYSSCTKLKKNTNGHPTGPFSRDNPAEAAVYDWFANGTGNNGDGEGDGLACE</sequence>
<dbReference type="STRING" id="36805.BOH66_06005"/>
<evidence type="ECO:0000256" key="1">
    <source>
        <dbReference type="SAM" id="SignalP"/>
    </source>
</evidence>
<gene>
    <name evidence="3" type="ORF">BOH66_06005</name>
</gene>
<feature type="domain" description="TNase-like" evidence="2">
    <location>
        <begin position="36"/>
        <end position="185"/>
    </location>
</feature>
<organism evidence="3 4">
    <name type="scientific">Microbacterium aurum</name>
    <dbReference type="NCBI Taxonomy" id="36805"/>
    <lineage>
        <taxon>Bacteria</taxon>
        <taxon>Bacillati</taxon>
        <taxon>Actinomycetota</taxon>
        <taxon>Actinomycetes</taxon>
        <taxon>Micrococcales</taxon>
        <taxon>Microbacteriaceae</taxon>
        <taxon>Microbacterium</taxon>
    </lineage>
</organism>
<reference evidence="3 4" key="1">
    <citation type="submission" date="2016-12" db="EMBL/GenBank/DDBJ databases">
        <title>Complete genome sequence of Microbacterium aurum KACC 15219.</title>
        <authorList>
            <person name="Jung Y."/>
            <person name="Shin J.-H."/>
            <person name="Lee Y.-J."/>
            <person name="Yi H."/>
            <person name="Bahn Y.-S."/>
            <person name="Kim J.F."/>
            <person name="Lee D.-W."/>
        </authorList>
    </citation>
    <scope>NUCLEOTIDE SEQUENCE [LARGE SCALE GENOMIC DNA]</scope>
    <source>
        <strain evidence="3 4">KACC 15219</strain>
    </source>
</reference>
<name>A0A1P8U6W3_9MICO</name>
<dbReference type="Proteomes" id="UP000187185">
    <property type="component" value="Chromosome"/>
</dbReference>
<dbReference type="InterPro" id="IPR035437">
    <property type="entry name" value="SNase_OB-fold_sf"/>
</dbReference>
<evidence type="ECO:0000313" key="4">
    <source>
        <dbReference type="Proteomes" id="UP000187185"/>
    </source>
</evidence>
<dbReference type="AlphaFoldDB" id="A0A1P8U6W3"/>
<dbReference type="KEGG" id="maur:BOH66_06005"/>